<organism evidence="9 10">
    <name type="scientific">Crocosphaera watsonii WH 0005</name>
    <dbReference type="NCBI Taxonomy" id="423472"/>
    <lineage>
        <taxon>Bacteria</taxon>
        <taxon>Bacillati</taxon>
        <taxon>Cyanobacteriota</taxon>
        <taxon>Cyanophyceae</taxon>
        <taxon>Oscillatoriophycideae</taxon>
        <taxon>Chroococcales</taxon>
        <taxon>Aphanothecaceae</taxon>
        <taxon>Crocosphaera</taxon>
    </lineage>
</organism>
<dbReference type="GO" id="GO:0005886">
    <property type="term" value="C:plasma membrane"/>
    <property type="evidence" value="ECO:0007669"/>
    <property type="project" value="UniProtKB-SubCell"/>
</dbReference>
<evidence type="ECO:0000256" key="2">
    <source>
        <dbReference type="ARBA" id="ARBA00022475"/>
    </source>
</evidence>
<evidence type="ECO:0000313" key="10">
    <source>
        <dbReference type="Proteomes" id="UP000017981"/>
    </source>
</evidence>
<evidence type="ECO:0000256" key="7">
    <source>
        <dbReference type="SAM" id="Phobius"/>
    </source>
</evidence>
<feature type="compositionally biased region" description="Polar residues" evidence="6">
    <location>
        <begin position="600"/>
        <end position="609"/>
    </location>
</feature>
<dbReference type="InterPro" id="IPR032689">
    <property type="entry name" value="TraG-D_C"/>
</dbReference>
<gene>
    <name evidence="9" type="ORF">CWATWH0005_4872</name>
</gene>
<sequence>MSKTFIGVPSTPLFPSLAFTNNNQNNSSQLINTLSNPMALTLIGIFGLYGLLSLMGNGSKKGKLSTAYWGGKREKKKAQNIALSQINEPTRNSASLYIGTPDTVLLKLQEQWLWSGLKINDQRKAASHPIYIPDIQRGVLVAGAAGTGKTFSVIDPCIRSALDQGFPILLYDFKFPTQSSRVIAYALKRGYKVRFFTPNFPFSDVCNLLDFLADEEDAVAAGQLAEVIAKNIDLNANASSDKFFEDAGATLVQGIFLLAKAVAAKCGKQYADLMTCAAILSLPELGKRLGYSRERQQFPIWTMRPLAQLISVANAPETESSIIGTAQRTFEKFLKKDFIGAFSDDSTIPLDLDGKTLLVCGLDRNNRDIVGPLMAAVIHMIVSKNVSRSEPRKDPLCVFLDELPTMYLPQLYEWLTQNREDGFCGIIGFQNFAQLEKVYGKEVAKIIIGNCATKFIFNPQEVESAEYFSKALGEFDVLYSTKSRSHNSGKHSSGSRSRSENRQKRSLFEVSQFMKLGKGQSIIINPNFKRGDEEYVPIKQKIKVPPDDLSEMNWSQEQWPKLWDYFSQQNNQGVDDEKRRKQFEERYELVNRLFPLPPSDDQNNKQSPPQKDANETVSSPQTSPSSSSNFSVDDLDC</sequence>
<dbReference type="AlphaFoldDB" id="T2J1Y5"/>
<feature type="compositionally biased region" description="Low complexity" evidence="6">
    <location>
        <begin position="618"/>
        <end position="631"/>
    </location>
</feature>
<evidence type="ECO:0000256" key="5">
    <source>
        <dbReference type="ARBA" id="ARBA00023136"/>
    </source>
</evidence>
<keyword evidence="4 7" id="KW-1133">Transmembrane helix</keyword>
<feature type="domain" description="TraD/TraG TraM recognition site" evidence="8">
    <location>
        <begin position="395"/>
        <end position="516"/>
    </location>
</feature>
<dbReference type="PANTHER" id="PTHR37937">
    <property type="entry name" value="CONJUGATIVE TRANSFER: DNA TRANSPORT"/>
    <property type="match status" value="1"/>
</dbReference>
<reference evidence="9 10" key="2">
    <citation type="submission" date="2013-09" db="EMBL/GenBank/DDBJ databases">
        <title>Whole genome comparison of six Crocosphaera watsonii strains with differing phenotypes.</title>
        <authorList>
            <person name="Bench S.R."/>
            <person name="Heller P."/>
            <person name="Frank I."/>
            <person name="Arciniega M."/>
            <person name="Shilova I.N."/>
            <person name="Zehr J.P."/>
        </authorList>
    </citation>
    <scope>NUCLEOTIDE SEQUENCE [LARGE SCALE GENOMIC DNA]</scope>
    <source>
        <strain evidence="9 10">WH 0005</strain>
    </source>
</reference>
<evidence type="ECO:0000259" key="8">
    <source>
        <dbReference type="Pfam" id="PF12696"/>
    </source>
</evidence>
<keyword evidence="3 7" id="KW-0812">Transmembrane</keyword>
<proteinExistence type="predicted"/>
<keyword evidence="5 7" id="KW-0472">Membrane</keyword>
<protein>
    <recommendedName>
        <fullName evidence="8">TraD/TraG TraM recognition site domain-containing protein</fullName>
    </recommendedName>
</protein>
<comment type="subcellular location">
    <subcellularLocation>
        <location evidence="1">Cell membrane</location>
        <topology evidence="1">Multi-pass membrane protein</topology>
    </subcellularLocation>
</comment>
<dbReference type="CDD" id="cd01127">
    <property type="entry name" value="TrwB_TraG_TraD_VirD4"/>
    <property type="match status" value="1"/>
</dbReference>
<feature type="transmembrane region" description="Helical" evidence="7">
    <location>
        <begin position="34"/>
        <end position="55"/>
    </location>
</feature>
<feature type="region of interest" description="Disordered" evidence="6">
    <location>
        <begin position="483"/>
        <end position="503"/>
    </location>
</feature>
<dbReference type="SUPFAM" id="SSF52540">
    <property type="entry name" value="P-loop containing nucleoside triphosphate hydrolases"/>
    <property type="match status" value="1"/>
</dbReference>
<feature type="region of interest" description="Disordered" evidence="6">
    <location>
        <begin position="591"/>
        <end position="637"/>
    </location>
</feature>
<name>T2J1Y5_CROWT</name>
<evidence type="ECO:0000256" key="4">
    <source>
        <dbReference type="ARBA" id="ARBA00022989"/>
    </source>
</evidence>
<dbReference type="Gene3D" id="3.40.50.300">
    <property type="entry name" value="P-loop containing nucleotide triphosphate hydrolases"/>
    <property type="match status" value="1"/>
</dbReference>
<evidence type="ECO:0000256" key="3">
    <source>
        <dbReference type="ARBA" id="ARBA00022692"/>
    </source>
</evidence>
<dbReference type="Proteomes" id="UP000017981">
    <property type="component" value="Unassembled WGS sequence"/>
</dbReference>
<comment type="caution">
    <text evidence="9">The sequence shown here is derived from an EMBL/GenBank/DDBJ whole genome shotgun (WGS) entry which is preliminary data.</text>
</comment>
<dbReference type="GeneID" id="88768254"/>
<dbReference type="InterPro" id="IPR051539">
    <property type="entry name" value="T4SS-coupling_protein"/>
</dbReference>
<evidence type="ECO:0000256" key="6">
    <source>
        <dbReference type="SAM" id="MobiDB-lite"/>
    </source>
</evidence>
<dbReference type="PANTHER" id="PTHR37937:SF1">
    <property type="entry name" value="CONJUGATIVE TRANSFER: DNA TRANSPORT"/>
    <property type="match status" value="1"/>
</dbReference>
<dbReference type="RefSeq" id="WP_021833861.1">
    <property type="nucleotide sequence ID" value="NZ_CAQL01001015.1"/>
</dbReference>
<evidence type="ECO:0000313" key="9">
    <source>
        <dbReference type="EMBL" id="CCQ58400.1"/>
    </source>
</evidence>
<keyword evidence="2" id="KW-1003">Cell membrane</keyword>
<dbReference type="EMBL" id="CAQL01001015">
    <property type="protein sequence ID" value="CCQ58400.1"/>
    <property type="molecule type" value="Genomic_DNA"/>
</dbReference>
<reference evidence="9 10" key="1">
    <citation type="submission" date="2013-01" db="EMBL/GenBank/DDBJ databases">
        <authorList>
            <person name="Bench S."/>
        </authorList>
    </citation>
    <scope>NUCLEOTIDE SEQUENCE [LARGE SCALE GENOMIC DNA]</scope>
    <source>
        <strain evidence="9 10">WH 0005</strain>
    </source>
</reference>
<dbReference type="InterPro" id="IPR027417">
    <property type="entry name" value="P-loop_NTPase"/>
</dbReference>
<accession>T2J1Y5</accession>
<evidence type="ECO:0000256" key="1">
    <source>
        <dbReference type="ARBA" id="ARBA00004651"/>
    </source>
</evidence>
<dbReference type="Pfam" id="PF12696">
    <property type="entry name" value="TraG-D_C"/>
    <property type="match status" value="1"/>
</dbReference>